<gene>
    <name evidence="2" type="ORF">LOC71_07225</name>
</gene>
<comment type="caution">
    <text evidence="2">The sequence shown here is derived from an EMBL/GenBank/DDBJ whole genome shotgun (WGS) entry which is preliminary data.</text>
</comment>
<proteinExistence type="predicted"/>
<accession>A0ABS8NET2</accession>
<dbReference type="RefSeq" id="WP_230272684.1">
    <property type="nucleotide sequence ID" value="NZ_JAJKFW010000014.1"/>
</dbReference>
<feature type="chain" id="PRO_5046938565" description="Secreted protein" evidence="1">
    <location>
        <begin position="21"/>
        <end position="173"/>
    </location>
</feature>
<dbReference type="Gene3D" id="3.40.190.10">
    <property type="entry name" value="Periplasmic binding protein-like II"/>
    <property type="match status" value="1"/>
</dbReference>
<evidence type="ECO:0000313" key="2">
    <source>
        <dbReference type="EMBL" id="MCC9642061.1"/>
    </source>
</evidence>
<feature type="signal peptide" evidence="1">
    <location>
        <begin position="1"/>
        <end position="20"/>
    </location>
</feature>
<sequence>MSRILYLAVTLSTCVFAVSAAAENTVKIDGTSHMAEFSRAVIESAERANFLLHCENQESGAGAGLKHFVMKYTDINKMTRELKERERKQCENSDFQFLEILLAHSRDETETFRLLVNRESLTKESVRVFLGHCLSDSVQALADQHAKRLDAAELREARNRFREAIVSTVANAK</sequence>
<evidence type="ECO:0008006" key="4">
    <source>
        <dbReference type="Google" id="ProtNLM"/>
    </source>
</evidence>
<keyword evidence="1" id="KW-0732">Signal</keyword>
<name>A0ABS8NET2_9BACT</name>
<dbReference type="Proteomes" id="UP001430306">
    <property type="component" value="Unassembled WGS sequence"/>
</dbReference>
<protein>
    <recommendedName>
        <fullName evidence="4">Secreted protein</fullName>
    </recommendedName>
</protein>
<organism evidence="2 3">
    <name type="scientific">Rhodopirellula halodulae</name>
    <dbReference type="NCBI Taxonomy" id="2894198"/>
    <lineage>
        <taxon>Bacteria</taxon>
        <taxon>Pseudomonadati</taxon>
        <taxon>Planctomycetota</taxon>
        <taxon>Planctomycetia</taxon>
        <taxon>Pirellulales</taxon>
        <taxon>Pirellulaceae</taxon>
        <taxon>Rhodopirellula</taxon>
    </lineage>
</organism>
<evidence type="ECO:0000256" key="1">
    <source>
        <dbReference type="SAM" id="SignalP"/>
    </source>
</evidence>
<reference evidence="2" key="1">
    <citation type="submission" date="2021-11" db="EMBL/GenBank/DDBJ databases">
        <title>Genome sequence.</title>
        <authorList>
            <person name="Sun Q."/>
        </authorList>
    </citation>
    <scope>NUCLEOTIDE SEQUENCE</scope>
    <source>
        <strain evidence="2">JC740</strain>
    </source>
</reference>
<evidence type="ECO:0000313" key="3">
    <source>
        <dbReference type="Proteomes" id="UP001430306"/>
    </source>
</evidence>
<dbReference type="EMBL" id="JAJKFW010000014">
    <property type="protein sequence ID" value="MCC9642061.1"/>
    <property type="molecule type" value="Genomic_DNA"/>
</dbReference>
<keyword evidence="3" id="KW-1185">Reference proteome</keyword>